<evidence type="ECO:0000259" key="8">
    <source>
        <dbReference type="PROSITE" id="PS50110"/>
    </source>
</evidence>
<dbReference type="PANTHER" id="PTHR32071">
    <property type="entry name" value="TRANSCRIPTIONAL REGULATORY PROTEIN"/>
    <property type="match status" value="1"/>
</dbReference>
<keyword evidence="5" id="KW-0804">Transcription</keyword>
<dbReference type="PROSITE" id="PS50045">
    <property type="entry name" value="SIGMA54_INTERACT_4"/>
    <property type="match status" value="1"/>
</dbReference>
<dbReference type="FunFam" id="3.40.50.300:FF:000006">
    <property type="entry name" value="DNA-binding transcriptional regulator NtrC"/>
    <property type="match status" value="1"/>
</dbReference>
<dbReference type="Proteomes" id="UP000237423">
    <property type="component" value="Unassembled WGS sequence"/>
</dbReference>
<evidence type="ECO:0000256" key="1">
    <source>
        <dbReference type="ARBA" id="ARBA00022741"/>
    </source>
</evidence>
<dbReference type="InterPro" id="IPR002197">
    <property type="entry name" value="HTH_Fis"/>
</dbReference>
<dbReference type="InterPro" id="IPR011006">
    <property type="entry name" value="CheY-like_superfamily"/>
</dbReference>
<dbReference type="InterPro" id="IPR027417">
    <property type="entry name" value="P-loop_NTPase"/>
</dbReference>
<dbReference type="InterPro" id="IPR009057">
    <property type="entry name" value="Homeodomain-like_sf"/>
</dbReference>
<keyword evidence="6" id="KW-0597">Phosphoprotein</keyword>
<evidence type="ECO:0000256" key="5">
    <source>
        <dbReference type="ARBA" id="ARBA00023163"/>
    </source>
</evidence>
<dbReference type="Proteomes" id="UP000197019">
    <property type="component" value="Chromosome"/>
</dbReference>
<dbReference type="InterPro" id="IPR001789">
    <property type="entry name" value="Sig_transdc_resp-reg_receiver"/>
</dbReference>
<dbReference type="KEGG" id="mpsy:CEK71_13300"/>
<dbReference type="EMBL" id="PGFZ01000002">
    <property type="protein sequence ID" value="POZ52839.1"/>
    <property type="molecule type" value="Genomic_DNA"/>
</dbReference>
<keyword evidence="2" id="KW-0067">ATP-binding</keyword>
<reference evidence="9 11" key="1">
    <citation type="submission" date="2017-06" db="EMBL/GenBank/DDBJ databases">
        <title>Genome Sequencing of the methanotroph Methylovulum psychrotolerants str. HV10-M2 isolated from a high-altitude environment.</title>
        <authorList>
            <person name="Mateos-Rivera A."/>
        </authorList>
    </citation>
    <scope>NUCLEOTIDE SEQUENCE [LARGE SCALE GENOMIC DNA]</scope>
    <source>
        <strain evidence="9 11">HV10_M2</strain>
    </source>
</reference>
<dbReference type="GO" id="GO:0043565">
    <property type="term" value="F:sequence-specific DNA binding"/>
    <property type="evidence" value="ECO:0007669"/>
    <property type="project" value="InterPro"/>
</dbReference>
<dbReference type="SUPFAM" id="SSF52172">
    <property type="entry name" value="CheY-like"/>
    <property type="match status" value="1"/>
</dbReference>
<dbReference type="SMART" id="SM00382">
    <property type="entry name" value="AAA"/>
    <property type="match status" value="1"/>
</dbReference>
<dbReference type="Pfam" id="PF00072">
    <property type="entry name" value="Response_reg"/>
    <property type="match status" value="1"/>
</dbReference>
<dbReference type="SMART" id="SM00448">
    <property type="entry name" value="REC"/>
    <property type="match status" value="1"/>
</dbReference>
<proteinExistence type="predicted"/>
<protein>
    <submittedName>
        <fullName evidence="9">Sigma-54-dependent Fis family transcriptional regulator</fullName>
    </submittedName>
</protein>
<evidence type="ECO:0000256" key="3">
    <source>
        <dbReference type="ARBA" id="ARBA00023015"/>
    </source>
</evidence>
<dbReference type="PROSITE" id="PS00676">
    <property type="entry name" value="SIGMA54_INTERACT_2"/>
    <property type="match status" value="1"/>
</dbReference>
<evidence type="ECO:0000256" key="6">
    <source>
        <dbReference type="PROSITE-ProRule" id="PRU00169"/>
    </source>
</evidence>
<dbReference type="Gene3D" id="1.10.10.60">
    <property type="entry name" value="Homeodomain-like"/>
    <property type="match status" value="1"/>
</dbReference>
<dbReference type="CDD" id="cd00009">
    <property type="entry name" value="AAA"/>
    <property type="match status" value="1"/>
</dbReference>
<dbReference type="Gene3D" id="3.40.50.2300">
    <property type="match status" value="1"/>
</dbReference>
<name>A0A1Z4C0A3_9GAMM</name>
<reference evidence="10 12" key="2">
    <citation type="submission" date="2017-11" db="EMBL/GenBank/DDBJ databases">
        <title>Draft Genome Sequence of Methylobacter psychrotolerans Sph1T, an Obligate Methanotroph from Low-Temperature Environments.</title>
        <authorList>
            <person name="Oshkin I.Y."/>
            <person name="Miroshnikov K."/>
            <person name="Belova S.E."/>
            <person name="Korzhenkov A."/>
            <person name="Toshchakov S.V."/>
            <person name="Dedysh S.N."/>
        </authorList>
    </citation>
    <scope>NUCLEOTIDE SEQUENCE [LARGE SCALE GENOMIC DNA]</scope>
    <source>
        <strain evidence="10 12">Sph1</strain>
    </source>
</reference>
<feature type="modified residue" description="4-aspartylphosphate" evidence="6">
    <location>
        <position position="57"/>
    </location>
</feature>
<evidence type="ECO:0000313" key="10">
    <source>
        <dbReference type="EMBL" id="POZ52839.1"/>
    </source>
</evidence>
<dbReference type="InterPro" id="IPR002078">
    <property type="entry name" value="Sigma_54_int"/>
</dbReference>
<keyword evidence="4" id="KW-0238">DNA-binding</keyword>
<dbReference type="Gene3D" id="1.10.8.60">
    <property type="match status" value="1"/>
</dbReference>
<gene>
    <name evidence="10" type="ORF">AADEFJLK_01448</name>
    <name evidence="9" type="ORF">CEK71_13300</name>
</gene>
<dbReference type="InterPro" id="IPR025943">
    <property type="entry name" value="Sigma_54_int_dom_ATP-bd_2"/>
</dbReference>
<feature type="domain" description="Sigma-54 factor interaction" evidence="7">
    <location>
        <begin position="145"/>
        <end position="374"/>
    </location>
</feature>
<dbReference type="PANTHER" id="PTHR32071:SF117">
    <property type="entry name" value="PTS-DEPENDENT DIHYDROXYACETONE KINASE OPERON REGULATORY PROTEIN-RELATED"/>
    <property type="match status" value="1"/>
</dbReference>
<keyword evidence="3" id="KW-0805">Transcription regulation</keyword>
<dbReference type="SUPFAM" id="SSF46689">
    <property type="entry name" value="Homeodomain-like"/>
    <property type="match status" value="1"/>
</dbReference>
<dbReference type="AlphaFoldDB" id="A0A1Z4C0A3"/>
<accession>A0A1Z4C0A3</accession>
<dbReference type="GO" id="GO:0005524">
    <property type="term" value="F:ATP binding"/>
    <property type="evidence" value="ECO:0007669"/>
    <property type="project" value="UniProtKB-KW"/>
</dbReference>
<evidence type="ECO:0000256" key="2">
    <source>
        <dbReference type="ARBA" id="ARBA00022840"/>
    </source>
</evidence>
<dbReference type="CDD" id="cd17572">
    <property type="entry name" value="REC_NtrC1-like"/>
    <property type="match status" value="1"/>
</dbReference>
<dbReference type="GO" id="GO:0006355">
    <property type="term" value="P:regulation of DNA-templated transcription"/>
    <property type="evidence" value="ECO:0007669"/>
    <property type="project" value="InterPro"/>
</dbReference>
<dbReference type="InterPro" id="IPR003593">
    <property type="entry name" value="AAA+_ATPase"/>
</dbReference>
<dbReference type="Gene3D" id="3.40.50.300">
    <property type="entry name" value="P-loop containing nucleotide triphosphate hydrolases"/>
    <property type="match status" value="1"/>
</dbReference>
<evidence type="ECO:0000256" key="4">
    <source>
        <dbReference type="ARBA" id="ARBA00023125"/>
    </source>
</evidence>
<dbReference type="PROSITE" id="PS50110">
    <property type="entry name" value="RESPONSE_REGULATORY"/>
    <property type="match status" value="1"/>
</dbReference>
<keyword evidence="1" id="KW-0547">Nucleotide-binding</keyword>
<sequence length="472" mass="52650">MPTTSLPTVLLIEDSPTLSLLYKGYLRHEDIQLCHSSTGAEGLAFIDGQCPDVVVLDLNLPDMEGMDILKVIQKQNLPCAAIVITAYGSIDVAVDAMRYGAFDFIEKPFSGKRLLVTLRNALNSRSLQRQIEQLSQDFRPNYHGFIGSSLAMQRVYRIIDSAAPSKATVFITGESGTGKEVCAEAIHQQSPRSKQPFIALNCAAIPRDLMESEIFGHVKGAFTGASGERKGAAEQADGGTFFLDEICEMDIDLQAKLLRFIQTGKIQKVGGTGTKTVDLRFICATNRNPLDEVAAGRFREDLFYRLHVIPLHLPPLRERSEDVLLIARQFLQTYSTEEHKEFVGLSPECEAIFTAYPWLGNIRELQNVMRNIVVLNQGQWVEAEMLPEPLRSVRPQPQQLLKPHKTAQPDTPPPPQEILPLWQVEKTAIENALRYCQDNIPNAAALLEVSPSTIYRKIQGWQKNGQDTKTKP</sequence>
<organism evidence="9 11">
    <name type="scientific">Methylovulum psychrotolerans</name>
    <dbReference type="NCBI Taxonomy" id="1704499"/>
    <lineage>
        <taxon>Bacteria</taxon>
        <taxon>Pseudomonadati</taxon>
        <taxon>Pseudomonadota</taxon>
        <taxon>Gammaproteobacteria</taxon>
        <taxon>Methylococcales</taxon>
        <taxon>Methylococcaceae</taxon>
        <taxon>Methylovulum</taxon>
    </lineage>
</organism>
<dbReference type="Pfam" id="PF00158">
    <property type="entry name" value="Sigma54_activat"/>
    <property type="match status" value="1"/>
</dbReference>
<evidence type="ECO:0000313" key="11">
    <source>
        <dbReference type="Proteomes" id="UP000197019"/>
    </source>
</evidence>
<dbReference type="EMBL" id="CP022129">
    <property type="protein sequence ID" value="ASF46968.1"/>
    <property type="molecule type" value="Genomic_DNA"/>
</dbReference>
<dbReference type="SUPFAM" id="SSF52540">
    <property type="entry name" value="P-loop containing nucleoside triphosphate hydrolases"/>
    <property type="match status" value="1"/>
</dbReference>
<keyword evidence="11" id="KW-1185">Reference proteome</keyword>
<dbReference type="Pfam" id="PF02954">
    <property type="entry name" value="HTH_8"/>
    <property type="match status" value="1"/>
</dbReference>
<dbReference type="GO" id="GO:0000160">
    <property type="term" value="P:phosphorelay signal transduction system"/>
    <property type="evidence" value="ECO:0007669"/>
    <property type="project" value="InterPro"/>
</dbReference>
<evidence type="ECO:0000313" key="12">
    <source>
        <dbReference type="Proteomes" id="UP000237423"/>
    </source>
</evidence>
<feature type="domain" description="Response regulatory" evidence="8">
    <location>
        <begin position="8"/>
        <end position="122"/>
    </location>
</feature>
<dbReference type="RefSeq" id="WP_088619840.1">
    <property type="nucleotide sequence ID" value="NZ_CP022129.1"/>
</dbReference>
<dbReference type="InterPro" id="IPR058031">
    <property type="entry name" value="AAA_lid_NorR"/>
</dbReference>
<evidence type="ECO:0000259" key="7">
    <source>
        <dbReference type="PROSITE" id="PS50045"/>
    </source>
</evidence>
<dbReference type="Pfam" id="PF25601">
    <property type="entry name" value="AAA_lid_14"/>
    <property type="match status" value="1"/>
</dbReference>
<dbReference type="OrthoDB" id="9804019at2"/>
<evidence type="ECO:0000313" key="9">
    <source>
        <dbReference type="EMBL" id="ASF46968.1"/>
    </source>
</evidence>